<dbReference type="RefSeq" id="XP_056693907.1">
    <property type="nucleotide sequence ID" value="XM_056837929.1"/>
</dbReference>
<dbReference type="SUPFAM" id="SSF52058">
    <property type="entry name" value="L domain-like"/>
    <property type="match status" value="1"/>
</dbReference>
<dbReference type="PANTHER" id="PTHR48053">
    <property type="entry name" value="LEUCINE RICH REPEAT FAMILY PROTEIN, EXPRESSED"/>
    <property type="match status" value="1"/>
</dbReference>
<dbReference type="PANTHER" id="PTHR48053:SF126">
    <property type="entry name" value="MDIS1-INTERACTING RECEPTOR LIKE KINASE 2-LIKE ISOFORM X1"/>
    <property type="match status" value="1"/>
</dbReference>
<evidence type="ECO:0000313" key="4">
    <source>
        <dbReference type="Proteomes" id="UP000813463"/>
    </source>
</evidence>
<evidence type="ECO:0000256" key="3">
    <source>
        <dbReference type="ARBA" id="ARBA00023170"/>
    </source>
</evidence>
<dbReference type="Pfam" id="PF00560">
    <property type="entry name" value="LRR_1"/>
    <property type="match status" value="2"/>
</dbReference>
<dbReference type="Gene3D" id="3.80.10.10">
    <property type="entry name" value="Ribonuclease Inhibitor"/>
    <property type="match status" value="2"/>
</dbReference>
<protein>
    <submittedName>
        <fullName evidence="5">Leucine-rich repeat receptor-like serine/threonine-protein kinase At2g24130 isoform X2</fullName>
    </submittedName>
</protein>
<accession>A0ABM3RE70</accession>
<reference evidence="5" key="2">
    <citation type="submission" date="2025-08" db="UniProtKB">
        <authorList>
            <consortium name="RefSeq"/>
        </authorList>
    </citation>
    <scope>IDENTIFICATION</scope>
    <source>
        <tissue evidence="5">Leaf</tissue>
    </source>
</reference>
<keyword evidence="4" id="KW-1185">Reference proteome</keyword>
<dbReference type="InterPro" id="IPR051716">
    <property type="entry name" value="Plant_RL_S/T_kinase"/>
</dbReference>
<dbReference type="Proteomes" id="UP000813463">
    <property type="component" value="Chromosome 2"/>
</dbReference>
<evidence type="ECO:0000256" key="2">
    <source>
        <dbReference type="ARBA" id="ARBA00022729"/>
    </source>
</evidence>
<evidence type="ECO:0000313" key="5">
    <source>
        <dbReference type="RefSeq" id="XP_056693907.1"/>
    </source>
</evidence>
<sequence length="177" mass="19849">MAPLTTITLGGDSEYRTVLFEFWVLYDLIGRKAPPIWGSNTLMAFSAITYLTKLKHLNLQNNLSVSIPINIVDMISLVELHLENNHISGEVPPMLRKTQFLDLSNNIISGNLTPEILVDFSVIKYLNLSRNKLYGAIPSQLGQSSYVLDLICQAGFLPCCRNSNMKFLLEILTFADL</sequence>
<evidence type="ECO:0000256" key="1">
    <source>
        <dbReference type="ARBA" id="ARBA00004479"/>
    </source>
</evidence>
<reference evidence="4" key="1">
    <citation type="journal article" date="2021" name="Nat. Commun.">
        <title>Genomic analyses provide insights into spinach domestication and the genetic basis of agronomic traits.</title>
        <authorList>
            <person name="Cai X."/>
            <person name="Sun X."/>
            <person name="Xu C."/>
            <person name="Sun H."/>
            <person name="Wang X."/>
            <person name="Ge C."/>
            <person name="Zhang Z."/>
            <person name="Wang Q."/>
            <person name="Fei Z."/>
            <person name="Jiao C."/>
            <person name="Wang Q."/>
        </authorList>
    </citation>
    <scope>NUCLEOTIDE SEQUENCE [LARGE SCALE GENOMIC DNA]</scope>
    <source>
        <strain evidence="4">cv. Varoflay</strain>
    </source>
</reference>
<name>A0ABM3RE70_SPIOL</name>
<comment type="subcellular location">
    <subcellularLocation>
        <location evidence="1">Membrane</location>
        <topology evidence="1">Single-pass type I membrane protein</topology>
    </subcellularLocation>
</comment>
<gene>
    <name evidence="5" type="primary">LOC110789741</name>
</gene>
<keyword evidence="2" id="KW-0732">Signal</keyword>
<dbReference type="InterPro" id="IPR001611">
    <property type="entry name" value="Leu-rich_rpt"/>
</dbReference>
<dbReference type="InterPro" id="IPR032675">
    <property type="entry name" value="LRR_dom_sf"/>
</dbReference>
<proteinExistence type="predicted"/>
<keyword evidence="3" id="KW-0675">Receptor</keyword>
<organism evidence="4 5">
    <name type="scientific">Spinacia oleracea</name>
    <name type="common">Spinach</name>
    <dbReference type="NCBI Taxonomy" id="3562"/>
    <lineage>
        <taxon>Eukaryota</taxon>
        <taxon>Viridiplantae</taxon>
        <taxon>Streptophyta</taxon>
        <taxon>Embryophyta</taxon>
        <taxon>Tracheophyta</taxon>
        <taxon>Spermatophyta</taxon>
        <taxon>Magnoliopsida</taxon>
        <taxon>eudicotyledons</taxon>
        <taxon>Gunneridae</taxon>
        <taxon>Pentapetalae</taxon>
        <taxon>Caryophyllales</taxon>
        <taxon>Chenopodiaceae</taxon>
        <taxon>Chenopodioideae</taxon>
        <taxon>Anserineae</taxon>
        <taxon>Spinacia</taxon>
    </lineage>
</organism>
<dbReference type="GeneID" id="110789741"/>